<dbReference type="KEGG" id="mpo:Mpop_3815"/>
<dbReference type="PANTHER" id="PTHR33204:SF39">
    <property type="entry name" value="TRANSCRIPTIONAL REGULATORY PROTEIN"/>
    <property type="match status" value="1"/>
</dbReference>
<protein>
    <submittedName>
        <fullName evidence="5">Transcriptional regulator, HxlR family</fullName>
    </submittedName>
</protein>
<dbReference type="PANTHER" id="PTHR33204">
    <property type="entry name" value="TRANSCRIPTIONAL REGULATOR, MARR FAMILY"/>
    <property type="match status" value="1"/>
</dbReference>
<evidence type="ECO:0000259" key="4">
    <source>
        <dbReference type="PROSITE" id="PS51118"/>
    </source>
</evidence>
<dbReference type="Proteomes" id="UP000007136">
    <property type="component" value="Chromosome"/>
</dbReference>
<dbReference type="InterPro" id="IPR036388">
    <property type="entry name" value="WH-like_DNA-bd_sf"/>
</dbReference>
<dbReference type="Gene3D" id="1.10.10.10">
    <property type="entry name" value="Winged helix-like DNA-binding domain superfamily/Winged helix DNA-binding domain"/>
    <property type="match status" value="1"/>
</dbReference>
<feature type="domain" description="HTH hxlR-type" evidence="4">
    <location>
        <begin position="13"/>
        <end position="112"/>
    </location>
</feature>
<dbReference type="PROSITE" id="PS51118">
    <property type="entry name" value="HTH_HXLR"/>
    <property type="match status" value="1"/>
</dbReference>
<dbReference type="RefSeq" id="WP_012455653.1">
    <property type="nucleotide sequence ID" value="NC_010725.1"/>
</dbReference>
<dbReference type="eggNOG" id="COG1733">
    <property type="taxonomic scope" value="Bacteria"/>
</dbReference>
<dbReference type="EMBL" id="CP001029">
    <property type="protein sequence ID" value="ACB81946.1"/>
    <property type="molecule type" value="Genomic_DNA"/>
</dbReference>
<dbReference type="InterPro" id="IPR036390">
    <property type="entry name" value="WH_DNA-bd_sf"/>
</dbReference>
<evidence type="ECO:0000313" key="6">
    <source>
        <dbReference type="Proteomes" id="UP000007136"/>
    </source>
</evidence>
<keyword evidence="2" id="KW-0238">DNA-binding</keyword>
<dbReference type="HOGENOM" id="CLU_111585_2_3_5"/>
<dbReference type="STRING" id="441620.Mpop_3815"/>
<proteinExistence type="predicted"/>
<keyword evidence="3" id="KW-0804">Transcription</keyword>
<organism evidence="5 6">
    <name type="scientific">Methylorubrum populi (strain ATCC BAA-705 / NCIMB 13946 / BJ001)</name>
    <name type="common">Methylobacterium populi</name>
    <dbReference type="NCBI Taxonomy" id="441620"/>
    <lineage>
        <taxon>Bacteria</taxon>
        <taxon>Pseudomonadati</taxon>
        <taxon>Pseudomonadota</taxon>
        <taxon>Alphaproteobacteria</taxon>
        <taxon>Hyphomicrobiales</taxon>
        <taxon>Methylobacteriaceae</taxon>
        <taxon>Methylorubrum</taxon>
    </lineage>
</organism>
<name>B1Z9I2_METPB</name>
<gene>
    <name evidence="5" type="ordered locus">Mpop_3815</name>
</gene>
<evidence type="ECO:0000256" key="2">
    <source>
        <dbReference type="ARBA" id="ARBA00023125"/>
    </source>
</evidence>
<dbReference type="Pfam" id="PF01638">
    <property type="entry name" value="HxlR"/>
    <property type="match status" value="1"/>
</dbReference>
<reference evidence="5" key="1">
    <citation type="submission" date="2008-04" db="EMBL/GenBank/DDBJ databases">
        <title>Complete sequence of chromosome of Methylobacterium populi BJ001.</title>
        <authorList>
            <consortium name="US DOE Joint Genome Institute"/>
            <person name="Copeland A."/>
            <person name="Lucas S."/>
            <person name="Lapidus A."/>
            <person name="Glavina del Rio T."/>
            <person name="Dalin E."/>
            <person name="Tice H."/>
            <person name="Bruce D."/>
            <person name="Goodwin L."/>
            <person name="Pitluck S."/>
            <person name="Chertkov O."/>
            <person name="Brettin T."/>
            <person name="Detter J.C."/>
            <person name="Han C."/>
            <person name="Kuske C.R."/>
            <person name="Schmutz J."/>
            <person name="Larimer F."/>
            <person name="Land M."/>
            <person name="Hauser L."/>
            <person name="Kyrpides N."/>
            <person name="Mikhailova N."/>
            <person name="Marx C."/>
            <person name="Richardson P."/>
        </authorList>
    </citation>
    <scope>NUCLEOTIDE SEQUENCE [LARGE SCALE GENOMIC DNA]</scope>
    <source>
        <strain evidence="5">BJ001</strain>
    </source>
</reference>
<keyword evidence="1" id="KW-0805">Transcription regulation</keyword>
<dbReference type="GO" id="GO:0003677">
    <property type="term" value="F:DNA binding"/>
    <property type="evidence" value="ECO:0007669"/>
    <property type="project" value="UniProtKB-KW"/>
</dbReference>
<dbReference type="OrthoDB" id="9800350at2"/>
<evidence type="ECO:0000313" key="5">
    <source>
        <dbReference type="EMBL" id="ACB81946.1"/>
    </source>
</evidence>
<evidence type="ECO:0000256" key="3">
    <source>
        <dbReference type="ARBA" id="ARBA00023163"/>
    </source>
</evidence>
<dbReference type="AlphaFoldDB" id="B1Z9I2"/>
<dbReference type="SUPFAM" id="SSF46785">
    <property type="entry name" value="Winged helix' DNA-binding domain"/>
    <property type="match status" value="1"/>
</dbReference>
<dbReference type="InterPro" id="IPR002577">
    <property type="entry name" value="HTH_HxlR"/>
</dbReference>
<accession>B1Z9I2</accession>
<evidence type="ECO:0000256" key="1">
    <source>
        <dbReference type="ARBA" id="ARBA00023015"/>
    </source>
</evidence>
<sequence>MDLTTSTSEDTDCRAVGDILSRVGDRWTVLVVVALCDRPCRFSALRRKVGGISQQMLTSTLRTLERDGMVERTVRATTPPQVSYALTDLGRSLSDTVRQLAEWSITNLATIHDNRKRYDQQRASL</sequence>